<name>A0A4Y2H2L6_ARAVE</name>
<keyword evidence="3" id="KW-1185">Reference proteome</keyword>
<proteinExistence type="predicted"/>
<feature type="region of interest" description="Disordered" evidence="1">
    <location>
        <begin position="206"/>
        <end position="249"/>
    </location>
</feature>
<dbReference type="AlphaFoldDB" id="A0A4Y2H2L6"/>
<gene>
    <name evidence="2" type="ORF">AVEN_17407_1</name>
</gene>
<reference evidence="2 3" key="1">
    <citation type="journal article" date="2019" name="Sci. Rep.">
        <title>Orb-weaving spider Araneus ventricosus genome elucidates the spidroin gene catalogue.</title>
        <authorList>
            <person name="Kono N."/>
            <person name="Nakamura H."/>
            <person name="Ohtoshi R."/>
            <person name="Moran D.A.P."/>
            <person name="Shinohara A."/>
            <person name="Yoshida Y."/>
            <person name="Fujiwara M."/>
            <person name="Mori M."/>
            <person name="Tomita M."/>
            <person name="Arakawa K."/>
        </authorList>
    </citation>
    <scope>NUCLEOTIDE SEQUENCE [LARGE SCALE GENOMIC DNA]</scope>
</reference>
<organism evidence="2 3">
    <name type="scientific">Araneus ventricosus</name>
    <name type="common">Orbweaver spider</name>
    <name type="synonym">Epeira ventricosa</name>
    <dbReference type="NCBI Taxonomy" id="182803"/>
    <lineage>
        <taxon>Eukaryota</taxon>
        <taxon>Metazoa</taxon>
        <taxon>Ecdysozoa</taxon>
        <taxon>Arthropoda</taxon>
        <taxon>Chelicerata</taxon>
        <taxon>Arachnida</taxon>
        <taxon>Araneae</taxon>
        <taxon>Araneomorphae</taxon>
        <taxon>Entelegynae</taxon>
        <taxon>Araneoidea</taxon>
        <taxon>Araneidae</taxon>
        <taxon>Araneus</taxon>
    </lineage>
</organism>
<evidence type="ECO:0000256" key="1">
    <source>
        <dbReference type="SAM" id="MobiDB-lite"/>
    </source>
</evidence>
<evidence type="ECO:0000313" key="3">
    <source>
        <dbReference type="Proteomes" id="UP000499080"/>
    </source>
</evidence>
<protein>
    <submittedName>
        <fullName evidence="2">Uncharacterized protein</fullName>
    </submittedName>
</protein>
<sequence length="358" mass="39487">MVLEVKMKQDYKNDQALTDLIRLEWYRLKDWRDPVLSSSRAAAAASGLGRLLDLGQGPSDLEVKDHLDLNSQGTIWTWRIWPRKPRPGGSGVQQQQQPTAASGPVNGPSQGHLDTGPSGPEDMLEAKDHLDLLEPEDMGPSQGPSGPWDGPAGTGTKWILEDICPGSQDHLDHVDPGLELQAAAAAASGPEDMDLEAKDHLDLWTLRNGPGSQAKDHLTSDLGYGPGGPGASQQPAAASGPGGMDLKPRPSGPWWTWRIWSRKPRTIWTWRIRTEATHWTSGPDLQQQQLRRWTVMDAKDHLDKWTWRIWSEAKDHLDLVDLLSFAAALQKGPGGYGPGSQGPSGLWTWRIWSRSRYV</sequence>
<dbReference type="EMBL" id="BGPR01001678">
    <property type="protein sequence ID" value="GBM59371.1"/>
    <property type="molecule type" value="Genomic_DNA"/>
</dbReference>
<dbReference type="Proteomes" id="UP000499080">
    <property type="component" value="Unassembled WGS sequence"/>
</dbReference>
<feature type="region of interest" description="Disordered" evidence="1">
    <location>
        <begin position="80"/>
        <end position="159"/>
    </location>
</feature>
<accession>A0A4Y2H2L6</accession>
<comment type="caution">
    <text evidence="2">The sequence shown here is derived from an EMBL/GenBank/DDBJ whole genome shotgun (WGS) entry which is preliminary data.</text>
</comment>
<evidence type="ECO:0000313" key="2">
    <source>
        <dbReference type="EMBL" id="GBM59371.1"/>
    </source>
</evidence>